<protein>
    <submittedName>
        <fullName evidence="2">Uncharacterized protein</fullName>
    </submittedName>
</protein>
<evidence type="ECO:0000256" key="1">
    <source>
        <dbReference type="SAM" id="MobiDB-lite"/>
    </source>
</evidence>
<organism evidence="2 3">
    <name type="scientific">Streptomyces cyanogenus</name>
    <dbReference type="NCBI Taxonomy" id="80860"/>
    <lineage>
        <taxon>Bacteria</taxon>
        <taxon>Bacillati</taxon>
        <taxon>Actinomycetota</taxon>
        <taxon>Actinomycetes</taxon>
        <taxon>Kitasatosporales</taxon>
        <taxon>Streptomycetaceae</taxon>
        <taxon>Streptomyces</taxon>
    </lineage>
</organism>
<reference evidence="2 3" key="1">
    <citation type="submission" date="2021-03" db="EMBL/GenBank/DDBJ databases">
        <title>Complete genome sequence of Streptomyces cyanogenus S136, producer of anticancer angucycline landomycin A.</title>
        <authorList>
            <person name="Hrab P."/>
            <person name="Ruckert C."/>
            <person name="Busche T."/>
            <person name="Ostash I."/>
            <person name="Kalinowski J."/>
            <person name="Fedorenko V."/>
            <person name="Yushchuk O."/>
            <person name="Ostash B."/>
        </authorList>
    </citation>
    <scope>NUCLEOTIDE SEQUENCE [LARGE SCALE GENOMIC DNA]</scope>
    <source>
        <strain evidence="2 3">S136</strain>
    </source>
</reference>
<evidence type="ECO:0000313" key="3">
    <source>
        <dbReference type="Proteomes" id="UP000663908"/>
    </source>
</evidence>
<feature type="compositionally biased region" description="Basic residues" evidence="1">
    <location>
        <begin position="62"/>
        <end position="75"/>
    </location>
</feature>
<gene>
    <name evidence="2" type="ORF">S1361_14435</name>
</gene>
<evidence type="ECO:0000313" key="2">
    <source>
        <dbReference type="EMBL" id="QTD98551.1"/>
    </source>
</evidence>
<feature type="compositionally biased region" description="Basic residues" evidence="1">
    <location>
        <begin position="218"/>
        <end position="236"/>
    </location>
</feature>
<dbReference type="EMBL" id="CP071839">
    <property type="protein sequence ID" value="QTD98551.1"/>
    <property type="molecule type" value="Genomic_DNA"/>
</dbReference>
<sequence length="285" mass="29598">MHTERGRGLVRSGRPVPDVPAPSPAAASRALGGGPRFRRSGRSAAAVPRPGREAGHLSGSRCRCRRPGSGRGPRRTRWEWAAAVPDPVVGLSGGGTARGREARAVRERGPVGTPLGTGKRDTVPERGPVGTPLGTGKRDTVPEPNPAGTPLGTGKRDTVPERGPVGTPLGTGKRDTVPEPNPAGTPLGTGKRDTVREPNPARTPLGAEEQGARQGCSARKRGKRLAGVRSARKRGRGPPGSRRPVTRRASCGGNERVSACRRASTRWAAGPSPGPPSRRRRSGTG</sequence>
<dbReference type="Proteomes" id="UP000663908">
    <property type="component" value="Chromosome"/>
</dbReference>
<accession>A0ABX7TSY1</accession>
<keyword evidence="3" id="KW-1185">Reference proteome</keyword>
<feature type="compositionally biased region" description="Basic and acidic residues" evidence="1">
    <location>
        <begin position="98"/>
        <end position="109"/>
    </location>
</feature>
<feature type="region of interest" description="Disordered" evidence="1">
    <location>
        <begin position="1"/>
        <end position="285"/>
    </location>
</feature>
<proteinExistence type="predicted"/>
<name>A0ABX7TSY1_STRCY</name>